<protein>
    <submittedName>
        <fullName evidence="1">Uncharacterized protein</fullName>
    </submittedName>
</protein>
<organism evidence="1 2">
    <name type="scientific">Melastoma candidum</name>
    <dbReference type="NCBI Taxonomy" id="119954"/>
    <lineage>
        <taxon>Eukaryota</taxon>
        <taxon>Viridiplantae</taxon>
        <taxon>Streptophyta</taxon>
        <taxon>Embryophyta</taxon>
        <taxon>Tracheophyta</taxon>
        <taxon>Spermatophyta</taxon>
        <taxon>Magnoliopsida</taxon>
        <taxon>eudicotyledons</taxon>
        <taxon>Gunneridae</taxon>
        <taxon>Pentapetalae</taxon>
        <taxon>rosids</taxon>
        <taxon>malvids</taxon>
        <taxon>Myrtales</taxon>
        <taxon>Melastomataceae</taxon>
        <taxon>Melastomatoideae</taxon>
        <taxon>Melastomateae</taxon>
        <taxon>Melastoma</taxon>
    </lineage>
</organism>
<dbReference type="Proteomes" id="UP001057402">
    <property type="component" value="Chromosome 7"/>
</dbReference>
<sequence>MLISILLGNCLPAAITFLNSFQLVRKKIFLLDSAMESSPFSFPTQIPMFTVPAVILALFFIYFRYSTGSFLRISQSRSRAAPEPPGSWPVLGHLPLLGGTDKLLHRVLGSLSDRLGPVFFLRLGSNRALVINSWEAVKECFTSHDGVFPTRPRYLAVRIMGYDHAMFGFAPYGPYWRGMRKLAVLELLSNHRLDQLAHIRDTETMTFLGDLYEEWSRAGGRGPVKVEMKGRFGDMTMNMTVRTVAGKRYSGDARDEEESRRGQKAMGDFFYWVGQYMFSDSIPSLWWVDVIKGNVREMKKTAVELDWVLGNWVEEHRRRRREAGKISDGEQDFIHFLLDATENDGNFSIQEADKIIKATCLSIILGTNDTTMLTLTWALSLLINNPDKLKEAQKELEEQVGLHRQVSETDIKNLPYLQAVLKETLRLYPAVPVSVPRLAMHDCAVSGYEVRAGTQLLVNLWKIMRDPKVWPEPSEFVPERFLTSHADVDVRGHSFHYIPFGSGRRMCPGVSFGLKVLHLTLARVLHGFKFGRADVSGVDMSEGPGLTLHKTTPLEVTVSPRLPRTCYGENGNPLDTWAEPVM</sequence>
<reference evidence="2" key="1">
    <citation type="journal article" date="2023" name="Front. Plant Sci.">
        <title>Chromosomal-level genome assembly of Melastoma candidum provides insights into trichome evolution.</title>
        <authorList>
            <person name="Zhong Y."/>
            <person name="Wu W."/>
            <person name="Sun C."/>
            <person name="Zou P."/>
            <person name="Liu Y."/>
            <person name="Dai S."/>
            <person name="Zhou R."/>
        </authorList>
    </citation>
    <scope>NUCLEOTIDE SEQUENCE [LARGE SCALE GENOMIC DNA]</scope>
</reference>
<proteinExistence type="predicted"/>
<dbReference type="EMBL" id="CM042886">
    <property type="protein sequence ID" value="KAI4342362.1"/>
    <property type="molecule type" value="Genomic_DNA"/>
</dbReference>
<gene>
    <name evidence="1" type="ORF">MLD38_027000</name>
</gene>
<accession>A0ACB9P386</accession>
<name>A0ACB9P386_9MYRT</name>
<keyword evidence="2" id="KW-1185">Reference proteome</keyword>
<evidence type="ECO:0000313" key="2">
    <source>
        <dbReference type="Proteomes" id="UP001057402"/>
    </source>
</evidence>
<comment type="caution">
    <text evidence="1">The sequence shown here is derived from an EMBL/GenBank/DDBJ whole genome shotgun (WGS) entry which is preliminary data.</text>
</comment>
<evidence type="ECO:0000313" key="1">
    <source>
        <dbReference type="EMBL" id="KAI4342362.1"/>
    </source>
</evidence>